<dbReference type="InterPro" id="IPR019831">
    <property type="entry name" value="Mn/Fe_SOD_N"/>
</dbReference>
<dbReference type="EC" id="1.15.1.1" evidence="2 6"/>
<proteinExistence type="inferred from homology"/>
<evidence type="ECO:0000256" key="6">
    <source>
        <dbReference type="RuleBase" id="RU000414"/>
    </source>
</evidence>
<dbReference type="Gene3D" id="1.10.287.990">
    <property type="entry name" value="Fe,Mn superoxide dismutase (SOD) domain"/>
    <property type="match status" value="1"/>
</dbReference>
<comment type="function">
    <text evidence="6">Destroys radicals which are normally produced within the cells and which are toxic to biological systems.</text>
</comment>
<dbReference type="PANTHER" id="PTHR43595:SF2">
    <property type="entry name" value="SMALL RIBOSOMAL SUBUNIT PROTEIN MS42"/>
    <property type="match status" value="1"/>
</dbReference>
<keyword evidence="10" id="KW-1185">Reference proteome</keyword>
<feature type="binding site" evidence="5">
    <location>
        <position position="77"/>
    </location>
    <ligand>
        <name>Mn(2+)</name>
        <dbReference type="ChEBI" id="CHEBI:29035"/>
    </ligand>
</feature>
<dbReference type="PIRSF" id="PIRSF000349">
    <property type="entry name" value="SODismutase"/>
    <property type="match status" value="1"/>
</dbReference>
<dbReference type="Pfam" id="PF02777">
    <property type="entry name" value="Sod_Fe_C"/>
    <property type="match status" value="1"/>
</dbReference>
<protein>
    <recommendedName>
        <fullName evidence="2 6">Superoxide dismutase</fullName>
        <ecNumber evidence="2 6">1.15.1.1</ecNumber>
    </recommendedName>
</protein>
<name>A0A9Q3ZDV6_9GAMM</name>
<gene>
    <name evidence="9" type="ORF">LZG35_04585</name>
</gene>
<dbReference type="EMBL" id="JAJVKT010000004">
    <property type="protein sequence ID" value="MCE7507901.1"/>
    <property type="molecule type" value="Genomic_DNA"/>
</dbReference>
<organism evidence="9 10">
    <name type="scientific">Alloalcanivorax xenomutans</name>
    <dbReference type="NCBI Taxonomy" id="1094342"/>
    <lineage>
        <taxon>Bacteria</taxon>
        <taxon>Pseudomonadati</taxon>
        <taxon>Pseudomonadota</taxon>
        <taxon>Gammaproteobacteria</taxon>
        <taxon>Oceanospirillales</taxon>
        <taxon>Alcanivoracaceae</taxon>
        <taxon>Alloalcanivorax</taxon>
    </lineage>
</organism>
<dbReference type="SUPFAM" id="SSF46609">
    <property type="entry name" value="Fe,Mn superoxide dismutase (SOD), N-terminal domain"/>
    <property type="match status" value="1"/>
</dbReference>
<evidence type="ECO:0000256" key="3">
    <source>
        <dbReference type="ARBA" id="ARBA00022723"/>
    </source>
</evidence>
<comment type="catalytic activity">
    <reaction evidence="6">
        <text>2 superoxide + 2 H(+) = H2O2 + O2</text>
        <dbReference type="Rhea" id="RHEA:20696"/>
        <dbReference type="ChEBI" id="CHEBI:15378"/>
        <dbReference type="ChEBI" id="CHEBI:15379"/>
        <dbReference type="ChEBI" id="CHEBI:16240"/>
        <dbReference type="ChEBI" id="CHEBI:18421"/>
        <dbReference type="EC" id="1.15.1.1"/>
    </reaction>
</comment>
<dbReference type="PROSITE" id="PS00088">
    <property type="entry name" value="SOD_MN"/>
    <property type="match status" value="1"/>
</dbReference>
<feature type="domain" description="Manganese/iron superoxide dismutase C-terminal" evidence="8">
    <location>
        <begin position="93"/>
        <end position="196"/>
    </location>
</feature>
<evidence type="ECO:0000256" key="2">
    <source>
        <dbReference type="ARBA" id="ARBA00012682"/>
    </source>
</evidence>
<dbReference type="GO" id="GO:0004784">
    <property type="term" value="F:superoxide dismutase activity"/>
    <property type="evidence" value="ECO:0007669"/>
    <property type="project" value="UniProtKB-EC"/>
</dbReference>
<dbReference type="GO" id="GO:0005737">
    <property type="term" value="C:cytoplasm"/>
    <property type="evidence" value="ECO:0007669"/>
    <property type="project" value="TreeGrafter"/>
</dbReference>
<evidence type="ECO:0000256" key="4">
    <source>
        <dbReference type="ARBA" id="ARBA00023002"/>
    </source>
</evidence>
<dbReference type="InterPro" id="IPR036314">
    <property type="entry name" value="SOD_C_sf"/>
</dbReference>
<feature type="binding site" evidence="5">
    <location>
        <position position="164"/>
    </location>
    <ligand>
        <name>Mn(2+)</name>
        <dbReference type="ChEBI" id="CHEBI:29035"/>
    </ligand>
</feature>
<dbReference type="InterPro" id="IPR001189">
    <property type="entry name" value="Mn/Fe_SOD"/>
</dbReference>
<evidence type="ECO:0000259" key="8">
    <source>
        <dbReference type="Pfam" id="PF02777"/>
    </source>
</evidence>
<comment type="caution">
    <text evidence="9">The sequence shown here is derived from an EMBL/GenBank/DDBJ whole genome shotgun (WGS) entry which is preliminary data.</text>
</comment>
<dbReference type="RefSeq" id="WP_080531192.1">
    <property type="nucleotide sequence ID" value="NZ_CP012331.1"/>
</dbReference>
<accession>A0A9Q3ZDV6</accession>
<dbReference type="InterPro" id="IPR036324">
    <property type="entry name" value="Mn/Fe_SOD_N_sf"/>
</dbReference>
<evidence type="ECO:0000256" key="5">
    <source>
        <dbReference type="PIRSR" id="PIRSR000349-1"/>
    </source>
</evidence>
<dbReference type="GO" id="GO:0046872">
    <property type="term" value="F:metal ion binding"/>
    <property type="evidence" value="ECO:0007669"/>
    <property type="project" value="UniProtKB-KW"/>
</dbReference>
<reference evidence="9" key="1">
    <citation type="submission" date="2022-01" db="EMBL/GenBank/DDBJ databases">
        <authorList>
            <person name="Karlyshev A.V."/>
            <person name="Jaspars M."/>
        </authorList>
    </citation>
    <scope>NUCLEOTIDE SEQUENCE</scope>
    <source>
        <strain evidence="9">AGSA3-2</strain>
    </source>
</reference>
<dbReference type="Pfam" id="PF00081">
    <property type="entry name" value="Sod_Fe_N"/>
    <property type="match status" value="1"/>
</dbReference>
<keyword evidence="3 5" id="KW-0479">Metal-binding</keyword>
<dbReference type="Gene3D" id="3.55.40.20">
    <property type="entry name" value="Iron/manganese superoxide dismutase, C-terminal domain"/>
    <property type="match status" value="1"/>
</dbReference>
<feature type="binding site" evidence="5">
    <location>
        <position position="168"/>
    </location>
    <ligand>
        <name>Mn(2+)</name>
        <dbReference type="ChEBI" id="CHEBI:29035"/>
    </ligand>
</feature>
<dbReference type="InterPro" id="IPR019833">
    <property type="entry name" value="Mn/Fe_SOD_BS"/>
</dbReference>
<evidence type="ECO:0000313" key="9">
    <source>
        <dbReference type="EMBL" id="MCE7507901.1"/>
    </source>
</evidence>
<evidence type="ECO:0000313" key="10">
    <source>
        <dbReference type="Proteomes" id="UP001107961"/>
    </source>
</evidence>
<sequence>MIHEFPDLPYAYDALEPVIDETTMRVHHTRHHRTYYDKFVAAIRGSDLEQQPMETIFARVSQHPPAVRNNGGGYYNHTLYWNVMSPDGGGDPVGALANALLAKYGSFDEFKTAFANAGINQFGSGFAWLLVTREGDLAISATGNQDNPLMDTAEVRGTPILGCDVWEHAYYLTYMNKRPDYIDAWWKVVNWPYVNRLYEEALTQAPRQQSA</sequence>
<feature type="domain" description="Manganese/iron superoxide dismutase N-terminal" evidence="7">
    <location>
        <begin position="3"/>
        <end position="85"/>
    </location>
</feature>
<dbReference type="AlphaFoldDB" id="A0A9Q3ZDV6"/>
<keyword evidence="4 6" id="KW-0560">Oxidoreductase</keyword>
<dbReference type="KEGG" id="axe:P40_13540"/>
<comment type="similarity">
    <text evidence="1 6">Belongs to the iron/manganese superoxide dismutase family.</text>
</comment>
<dbReference type="SUPFAM" id="SSF54719">
    <property type="entry name" value="Fe,Mn superoxide dismutase (SOD), C-terminal domain"/>
    <property type="match status" value="1"/>
</dbReference>
<dbReference type="InterPro" id="IPR019832">
    <property type="entry name" value="Mn/Fe_SOD_C"/>
</dbReference>
<evidence type="ECO:0000259" key="7">
    <source>
        <dbReference type="Pfam" id="PF00081"/>
    </source>
</evidence>
<feature type="binding site" evidence="5">
    <location>
        <position position="27"/>
    </location>
    <ligand>
        <name>Mn(2+)</name>
        <dbReference type="ChEBI" id="CHEBI:29035"/>
    </ligand>
</feature>
<dbReference type="PANTHER" id="PTHR43595">
    <property type="entry name" value="37S RIBOSOMAL PROTEIN S26, MITOCHONDRIAL"/>
    <property type="match status" value="1"/>
</dbReference>
<evidence type="ECO:0000256" key="1">
    <source>
        <dbReference type="ARBA" id="ARBA00008714"/>
    </source>
</evidence>
<dbReference type="Proteomes" id="UP001107961">
    <property type="component" value="Unassembled WGS sequence"/>
</dbReference>
<dbReference type="PRINTS" id="PR01703">
    <property type="entry name" value="MNSODISMTASE"/>
</dbReference>